<keyword evidence="2" id="KW-0645">Protease</keyword>
<dbReference type="PANTHER" id="PTHR43690">
    <property type="entry name" value="NARDILYSIN"/>
    <property type="match status" value="1"/>
</dbReference>
<evidence type="ECO:0000313" key="9">
    <source>
        <dbReference type="EMBL" id="MBK1878170.1"/>
    </source>
</evidence>
<dbReference type="InterPro" id="IPR007863">
    <property type="entry name" value="Peptidase_M16_C"/>
</dbReference>
<evidence type="ECO:0000256" key="4">
    <source>
        <dbReference type="ARBA" id="ARBA00022833"/>
    </source>
</evidence>
<dbReference type="RefSeq" id="WP_200356383.1">
    <property type="nucleotide sequence ID" value="NZ_JAENIL010000027.1"/>
</dbReference>
<dbReference type="GO" id="GO:0046872">
    <property type="term" value="F:metal ion binding"/>
    <property type="evidence" value="ECO:0007669"/>
    <property type="project" value="InterPro"/>
</dbReference>
<evidence type="ECO:0000259" key="8">
    <source>
        <dbReference type="Pfam" id="PF05193"/>
    </source>
</evidence>
<evidence type="ECO:0000256" key="1">
    <source>
        <dbReference type="ARBA" id="ARBA00007261"/>
    </source>
</evidence>
<reference evidence="9" key="1">
    <citation type="submission" date="2021-01" db="EMBL/GenBank/DDBJ databases">
        <title>Modified the classification status of verrucomicrobia.</title>
        <authorList>
            <person name="Feng X."/>
        </authorList>
    </citation>
    <scope>NUCLEOTIDE SEQUENCE</scope>
    <source>
        <strain evidence="9">KCTC 13126</strain>
    </source>
</reference>
<dbReference type="GO" id="GO:0006508">
    <property type="term" value="P:proteolysis"/>
    <property type="evidence" value="ECO:0007669"/>
    <property type="project" value="UniProtKB-KW"/>
</dbReference>
<evidence type="ECO:0000256" key="6">
    <source>
        <dbReference type="SAM" id="SignalP"/>
    </source>
</evidence>
<evidence type="ECO:0000256" key="5">
    <source>
        <dbReference type="ARBA" id="ARBA00023049"/>
    </source>
</evidence>
<proteinExistence type="inferred from homology"/>
<dbReference type="Gene3D" id="3.30.830.10">
    <property type="entry name" value="Metalloenzyme, LuxS/M16 peptidase-like"/>
    <property type="match status" value="2"/>
</dbReference>
<feature type="signal peptide" evidence="6">
    <location>
        <begin position="1"/>
        <end position="19"/>
    </location>
</feature>
<dbReference type="Proteomes" id="UP000617628">
    <property type="component" value="Unassembled WGS sequence"/>
</dbReference>
<keyword evidence="5" id="KW-0482">Metalloprotease</keyword>
<dbReference type="PANTHER" id="PTHR43690:SF17">
    <property type="entry name" value="PROTEIN YHJJ"/>
    <property type="match status" value="1"/>
</dbReference>
<comment type="similarity">
    <text evidence="1">Belongs to the peptidase M16 family.</text>
</comment>
<keyword evidence="6" id="KW-0732">Signal</keyword>
<sequence>MPKKSVRALISFCSVFALAIPLIGKNVFDTPWPLLPQGVAPQEGEVWKELPNGLRYVIVPTEAPNGAVSMRLVVGAGRAQEPKGQAGVADVVSEMLLSGTEGYDEDEMLRFRLAAGMDPYSSYRADVEIDYTLYRVELEEPVEGALEQGIKMLGEFASAPGWDGARFERARKALANMAESSYSYFQGKQSIEERALLRSSVYSEIGDEEAAEGLGSVSLDDAAAYWSNWYKADRMVLVVAGLVETEAVDALIAATFSGLSSSDALEPLRSSDLRFRGTGDLATGDSPDSFGRVSIANVEEGIDLFDPASEVAFYRKDLISRYAMADLAANGLGKSAVDIVGDGVAINLYRQDNVMQAMEKLTTLDKTVFRLKEFGIPGEELEQAKALYLALCSSYDAELSTRAWPGVVADRLVRSTLDRLPFRYGESLGTFIEGVVEGLSVDATMEICEEVFSQKALSYYVELPKGFGIGTKSINKRLKGMRKSYDFTWEQAGEFDQQWNLGSGFDKTGMVESTEIIRIEEYPVLQYEFANNLRMNLVRTDEFPGDVRVMVSFGNGTTDAPGQGRAFEALVKSLVMKTRVGLGGQNPLLREVFDSKGIENLDAGVNLDRLYWSATADDESEVADFLSGIVIWMVTGNVLEDDFDDALEKLKEVTERGFDKSDSVVLQGLLYGEDERMLNFFTSEDLEGLDYAGMKNWVQKTREESYIEITVVGDVTPRTLIRDVRNSFGSAPDRKGKVHQPRHAEPAGWREAGVQEGTLKRSTGNGYVTLIFPQVEEKGCEADRRMEVLRPLLEVHLRRALEERPDWQGRLQVSLLGKGMVPRSNAVRVQLRCPAEELEEVKTTLLAAAASFSESLEPELVQAAERAAWIDLKRIPRSPDRLLKLFAQSQGKPNDLRCVLELLEKGISEDLETYKSVAAAQFAESNVRGAVAKPKG</sequence>
<dbReference type="InterPro" id="IPR050626">
    <property type="entry name" value="Peptidase_M16"/>
</dbReference>
<comment type="caution">
    <text evidence="9">The sequence shown here is derived from an EMBL/GenBank/DDBJ whole genome shotgun (WGS) entry which is preliminary data.</text>
</comment>
<evidence type="ECO:0000256" key="3">
    <source>
        <dbReference type="ARBA" id="ARBA00022801"/>
    </source>
</evidence>
<dbReference type="InterPro" id="IPR011765">
    <property type="entry name" value="Pept_M16_N"/>
</dbReference>
<feature type="domain" description="Peptidase M16 N-terminal" evidence="7">
    <location>
        <begin position="57"/>
        <end position="174"/>
    </location>
</feature>
<dbReference type="EMBL" id="JAENIL010000027">
    <property type="protein sequence ID" value="MBK1878170.1"/>
    <property type="molecule type" value="Genomic_DNA"/>
</dbReference>
<dbReference type="InterPro" id="IPR011249">
    <property type="entry name" value="Metalloenz_LuxS/M16"/>
</dbReference>
<evidence type="ECO:0000313" key="10">
    <source>
        <dbReference type="Proteomes" id="UP000617628"/>
    </source>
</evidence>
<gene>
    <name evidence="9" type="ORF">JIN87_14925</name>
</gene>
<feature type="chain" id="PRO_5038125194" evidence="6">
    <location>
        <begin position="20"/>
        <end position="936"/>
    </location>
</feature>
<protein>
    <submittedName>
        <fullName evidence="9">Insulinase family protein</fullName>
    </submittedName>
</protein>
<keyword evidence="10" id="KW-1185">Reference proteome</keyword>
<accession>A0A934RV10</accession>
<dbReference type="Pfam" id="PF00675">
    <property type="entry name" value="Peptidase_M16"/>
    <property type="match status" value="1"/>
</dbReference>
<dbReference type="SUPFAM" id="SSF63411">
    <property type="entry name" value="LuxS/MPP-like metallohydrolase"/>
    <property type="match status" value="2"/>
</dbReference>
<dbReference type="GO" id="GO:0008237">
    <property type="term" value="F:metallopeptidase activity"/>
    <property type="evidence" value="ECO:0007669"/>
    <property type="project" value="UniProtKB-KW"/>
</dbReference>
<evidence type="ECO:0000256" key="2">
    <source>
        <dbReference type="ARBA" id="ARBA00022670"/>
    </source>
</evidence>
<evidence type="ECO:0000259" key="7">
    <source>
        <dbReference type="Pfam" id="PF00675"/>
    </source>
</evidence>
<dbReference type="Pfam" id="PF05193">
    <property type="entry name" value="Peptidase_M16_C"/>
    <property type="match status" value="1"/>
</dbReference>
<dbReference type="AlphaFoldDB" id="A0A934RV10"/>
<keyword evidence="4" id="KW-0862">Zinc</keyword>
<feature type="domain" description="Peptidase M16 C-terminal" evidence="8">
    <location>
        <begin position="216"/>
        <end position="264"/>
    </location>
</feature>
<keyword evidence="3" id="KW-0378">Hydrolase</keyword>
<organism evidence="9 10">
    <name type="scientific">Pelagicoccus mobilis</name>
    <dbReference type="NCBI Taxonomy" id="415221"/>
    <lineage>
        <taxon>Bacteria</taxon>
        <taxon>Pseudomonadati</taxon>
        <taxon>Verrucomicrobiota</taxon>
        <taxon>Opitutia</taxon>
        <taxon>Puniceicoccales</taxon>
        <taxon>Pelagicoccaceae</taxon>
        <taxon>Pelagicoccus</taxon>
    </lineage>
</organism>
<name>A0A934RV10_9BACT</name>